<dbReference type="EMBL" id="CP021108">
    <property type="protein sequence ID" value="ARP83649.1"/>
    <property type="molecule type" value="Genomic_DNA"/>
</dbReference>
<proteinExistence type="predicted"/>
<feature type="signal peptide" evidence="1">
    <location>
        <begin position="1"/>
        <end position="21"/>
    </location>
</feature>
<dbReference type="Proteomes" id="UP000194151">
    <property type="component" value="Chromosome"/>
</dbReference>
<dbReference type="STRING" id="1416806.CAL12_24445"/>
<sequence>MNPHKILTAVGVAGMAYMAIAMSMSPSHEPATASVVAQAATEKADDVTLGPPHGTMTNWVRDMIMVAVRGAGL</sequence>
<dbReference type="KEGG" id="bgv:CAL12_24445"/>
<organism evidence="2 3">
    <name type="scientific">Bordetella genomosp. 8</name>
    <dbReference type="NCBI Taxonomy" id="1416806"/>
    <lineage>
        <taxon>Bacteria</taxon>
        <taxon>Pseudomonadati</taxon>
        <taxon>Pseudomonadota</taxon>
        <taxon>Betaproteobacteria</taxon>
        <taxon>Burkholderiales</taxon>
        <taxon>Alcaligenaceae</taxon>
        <taxon>Bordetella</taxon>
    </lineage>
</organism>
<keyword evidence="1" id="KW-0732">Signal</keyword>
<dbReference type="RefSeq" id="WP_086066976.1">
    <property type="nucleotide sequence ID" value="NZ_CP021108.1"/>
</dbReference>
<reference evidence="2 3" key="1">
    <citation type="submission" date="2017-05" db="EMBL/GenBank/DDBJ databases">
        <title>Complete and WGS of Bordetella genogroups.</title>
        <authorList>
            <person name="Spilker T."/>
            <person name="LiPuma J."/>
        </authorList>
    </citation>
    <scope>NUCLEOTIDE SEQUENCE [LARGE SCALE GENOMIC DNA]</scope>
    <source>
        <strain evidence="2 3">AU19157</strain>
    </source>
</reference>
<feature type="chain" id="PRO_5012845821" evidence="1">
    <location>
        <begin position="22"/>
        <end position="73"/>
    </location>
</feature>
<dbReference type="OrthoDB" id="9966362at2"/>
<keyword evidence="3" id="KW-1185">Reference proteome</keyword>
<name>A0A1W6YRV4_9BORD</name>
<evidence type="ECO:0000256" key="1">
    <source>
        <dbReference type="SAM" id="SignalP"/>
    </source>
</evidence>
<dbReference type="AlphaFoldDB" id="A0A1W6YRV4"/>
<gene>
    <name evidence="2" type="ORF">CAL12_24445</name>
</gene>
<accession>A0A1W6YRV4</accession>
<protein>
    <submittedName>
        <fullName evidence="2">Uncharacterized protein</fullName>
    </submittedName>
</protein>
<evidence type="ECO:0000313" key="2">
    <source>
        <dbReference type="EMBL" id="ARP83649.1"/>
    </source>
</evidence>
<evidence type="ECO:0000313" key="3">
    <source>
        <dbReference type="Proteomes" id="UP000194151"/>
    </source>
</evidence>